<keyword evidence="2" id="KW-1185">Reference proteome</keyword>
<reference evidence="1 2" key="1">
    <citation type="submission" date="2017-01" db="EMBL/GenBank/DDBJ databases">
        <authorList>
            <person name="Varghese N."/>
            <person name="Submissions S."/>
        </authorList>
    </citation>
    <scope>NUCLEOTIDE SEQUENCE [LARGE SCALE GENOMIC DNA]</scope>
    <source>
        <strain evidence="1 2">ATCC 23464</strain>
    </source>
</reference>
<gene>
    <name evidence="1" type="ORF">SAMN05421578_1615</name>
</gene>
<evidence type="ECO:0000313" key="1">
    <source>
        <dbReference type="EMBL" id="SIR74532.1"/>
    </source>
</evidence>
<proteinExistence type="predicted"/>
<dbReference type="EMBL" id="FTNK01000061">
    <property type="protein sequence ID" value="SIR74532.1"/>
    <property type="molecule type" value="Genomic_DNA"/>
</dbReference>
<name>A0ABY1KHW0_9BACL</name>
<organism evidence="1 2">
    <name type="scientific">Paenibacillus macquariensis</name>
    <dbReference type="NCBI Taxonomy" id="948756"/>
    <lineage>
        <taxon>Bacteria</taxon>
        <taxon>Bacillati</taxon>
        <taxon>Bacillota</taxon>
        <taxon>Bacilli</taxon>
        <taxon>Bacillales</taxon>
        <taxon>Paenibacillaceae</taxon>
        <taxon>Paenibacillus</taxon>
    </lineage>
</organism>
<dbReference type="RefSeq" id="WP_068583876.1">
    <property type="nucleotide sequence ID" value="NZ_FTNK01000061.1"/>
</dbReference>
<accession>A0ABY1KHW0</accession>
<dbReference type="Proteomes" id="UP000186666">
    <property type="component" value="Unassembled WGS sequence"/>
</dbReference>
<sequence>MISPVAIQMIEIALTPIIRSGKRVDNINLMVCPTSNISQLLNIETRFGLVKIVPGDCVPKGYSYLIEKPLSIGGKGFAWVSKK</sequence>
<comment type="caution">
    <text evidence="1">The sequence shown here is derived from an EMBL/GenBank/DDBJ whole genome shotgun (WGS) entry which is preliminary data.</text>
</comment>
<evidence type="ECO:0000313" key="2">
    <source>
        <dbReference type="Proteomes" id="UP000186666"/>
    </source>
</evidence>
<protein>
    <submittedName>
        <fullName evidence="1">Uncharacterized protein</fullName>
    </submittedName>
</protein>